<dbReference type="SUPFAM" id="SSF102114">
    <property type="entry name" value="Radical SAM enzymes"/>
    <property type="match status" value="1"/>
</dbReference>
<dbReference type="GO" id="GO:0051536">
    <property type="term" value="F:iron-sulfur cluster binding"/>
    <property type="evidence" value="ECO:0007669"/>
    <property type="project" value="UniProtKB-KW"/>
</dbReference>
<dbReference type="SFLD" id="SFLDS00029">
    <property type="entry name" value="Radical_SAM"/>
    <property type="match status" value="1"/>
</dbReference>
<feature type="domain" description="Radical SAM core" evidence="6">
    <location>
        <begin position="108"/>
        <end position="259"/>
    </location>
</feature>
<evidence type="ECO:0000256" key="3">
    <source>
        <dbReference type="ARBA" id="ARBA00023004"/>
    </source>
</evidence>
<dbReference type="PANTHER" id="PTHR43273">
    <property type="entry name" value="ANAEROBIC SULFATASE-MATURATING ENZYME HOMOLOG ASLB-RELATED"/>
    <property type="match status" value="1"/>
</dbReference>
<dbReference type="InterPro" id="IPR007197">
    <property type="entry name" value="rSAM"/>
</dbReference>
<dbReference type="CDD" id="cd01335">
    <property type="entry name" value="Radical_SAM"/>
    <property type="match status" value="1"/>
</dbReference>
<comment type="similarity">
    <text evidence="5">Belongs to the radical SAM superfamily. Anaerobic sulfatase-maturating enzyme family.</text>
</comment>
<dbReference type="Gene3D" id="3.20.20.70">
    <property type="entry name" value="Aldolase class I"/>
    <property type="match status" value="1"/>
</dbReference>
<sequence>MSKVLRGVAEGDAPHKGVFPMEKSYKVSKYNLYRNNYVYNLRQRSLLRVNDSILKALQNNELENIPPQVMRLLLTAGIVVEGIDEVKLLEFWLSFKSFNTNSLSVAYIPNYHCNFRCTYCYAQSVRDIKRRERENVNADFLKWIENLFALAEPRSFEITFHGGEPLLSKQEILFLCKSITELCQKHNVRLKDISFVTNGSLLDKGFVEEVLRLGITCRALVTLDGTENIHNRCRFDIEGKGTFSLIVDNVILALNLGSKKFEMGQVESAKVLMWAYGSIYEPLELLMQRSADFVLPYHWEKYPLCKECVYLPVCLGGCFEQAFIRKKKFDCRKQYFENLFPHLIDLTVRLYGEHPKLIQGQKLEHIFGIKQI</sequence>
<reference evidence="7" key="1">
    <citation type="journal article" date="2020" name="mSystems">
        <title>Genome- and Community-Level Interaction Insights into Carbon Utilization and Element Cycling Functions of Hydrothermarchaeota in Hydrothermal Sediment.</title>
        <authorList>
            <person name="Zhou Z."/>
            <person name="Liu Y."/>
            <person name="Xu W."/>
            <person name="Pan J."/>
            <person name="Luo Z.H."/>
            <person name="Li M."/>
        </authorList>
    </citation>
    <scope>NUCLEOTIDE SEQUENCE [LARGE SCALE GENOMIC DNA]</scope>
    <source>
        <strain evidence="7">SpSt-754</strain>
    </source>
</reference>
<evidence type="ECO:0000256" key="1">
    <source>
        <dbReference type="ARBA" id="ARBA00022691"/>
    </source>
</evidence>
<dbReference type="InterPro" id="IPR058240">
    <property type="entry name" value="rSAM_sf"/>
</dbReference>
<dbReference type="SFLD" id="SFLDG01067">
    <property type="entry name" value="SPASM/twitch_domain_containing"/>
    <property type="match status" value="1"/>
</dbReference>
<protein>
    <submittedName>
        <fullName evidence="7">Radical SAM protein</fullName>
    </submittedName>
</protein>
<dbReference type="AlphaFoldDB" id="A0A7V3KN82"/>
<dbReference type="GO" id="GO:0016491">
    <property type="term" value="F:oxidoreductase activity"/>
    <property type="evidence" value="ECO:0007669"/>
    <property type="project" value="InterPro"/>
</dbReference>
<proteinExistence type="inferred from homology"/>
<dbReference type="Pfam" id="PF04055">
    <property type="entry name" value="Radical_SAM"/>
    <property type="match status" value="1"/>
</dbReference>
<accession>A0A7V3KN82</accession>
<evidence type="ECO:0000256" key="5">
    <source>
        <dbReference type="ARBA" id="ARBA00023601"/>
    </source>
</evidence>
<dbReference type="InterPro" id="IPR013785">
    <property type="entry name" value="Aldolase_TIM"/>
</dbReference>
<keyword evidence="3" id="KW-0408">Iron</keyword>
<dbReference type="UniPathway" id="UPA00782"/>
<keyword evidence="2" id="KW-0479">Metal-binding</keyword>
<keyword evidence="1" id="KW-0949">S-adenosyl-L-methionine</keyword>
<dbReference type="PANTHER" id="PTHR43273:SF3">
    <property type="entry name" value="ANAEROBIC SULFATASE-MATURATING ENZYME HOMOLOG ASLB-RELATED"/>
    <property type="match status" value="1"/>
</dbReference>
<dbReference type="EMBL" id="DTGD01000103">
    <property type="protein sequence ID" value="HGB35809.1"/>
    <property type="molecule type" value="Genomic_DNA"/>
</dbReference>
<name>A0A7V3KN82_UNCW3</name>
<comment type="caution">
    <text evidence="7">The sequence shown here is derived from an EMBL/GenBank/DDBJ whole genome shotgun (WGS) entry which is preliminary data.</text>
</comment>
<keyword evidence="4" id="KW-0411">Iron-sulfur</keyword>
<dbReference type="InterPro" id="IPR023867">
    <property type="entry name" value="Sulphatase_maturase_rSAM"/>
</dbReference>
<evidence type="ECO:0000313" key="7">
    <source>
        <dbReference type="EMBL" id="HGB35809.1"/>
    </source>
</evidence>
<evidence type="ECO:0000256" key="4">
    <source>
        <dbReference type="ARBA" id="ARBA00023014"/>
    </source>
</evidence>
<evidence type="ECO:0000256" key="2">
    <source>
        <dbReference type="ARBA" id="ARBA00022723"/>
    </source>
</evidence>
<dbReference type="GO" id="GO:0046872">
    <property type="term" value="F:metal ion binding"/>
    <property type="evidence" value="ECO:0007669"/>
    <property type="project" value="UniProtKB-KW"/>
</dbReference>
<organism evidence="7">
    <name type="scientific">candidate division WOR-3 bacterium</name>
    <dbReference type="NCBI Taxonomy" id="2052148"/>
    <lineage>
        <taxon>Bacteria</taxon>
        <taxon>Bacteria division WOR-3</taxon>
    </lineage>
</organism>
<gene>
    <name evidence="7" type="ORF">ENV38_02735</name>
</gene>
<evidence type="ECO:0000259" key="6">
    <source>
        <dbReference type="Pfam" id="PF04055"/>
    </source>
</evidence>